<dbReference type="AlphaFoldDB" id="A0A5C3PWE0"/>
<accession>A0A5C3PWE0</accession>
<evidence type="ECO:0000313" key="1">
    <source>
        <dbReference type="EMBL" id="TFK94164.1"/>
    </source>
</evidence>
<proteinExistence type="predicted"/>
<dbReference type="EMBL" id="ML210972">
    <property type="protein sequence ID" value="TFK94164.1"/>
    <property type="molecule type" value="Genomic_DNA"/>
</dbReference>
<name>A0A5C3PWE0_9APHY</name>
<keyword evidence="2" id="KW-1185">Reference proteome</keyword>
<dbReference type="Proteomes" id="UP000308197">
    <property type="component" value="Unassembled WGS sequence"/>
</dbReference>
<gene>
    <name evidence="1" type="ORF">K466DRAFT_5825</name>
</gene>
<reference evidence="1 2" key="1">
    <citation type="journal article" date="2019" name="Nat. Ecol. Evol.">
        <title>Megaphylogeny resolves global patterns of mushroom evolution.</title>
        <authorList>
            <person name="Varga T."/>
            <person name="Krizsan K."/>
            <person name="Foldi C."/>
            <person name="Dima B."/>
            <person name="Sanchez-Garcia M."/>
            <person name="Sanchez-Ramirez S."/>
            <person name="Szollosi G.J."/>
            <person name="Szarkandi J.G."/>
            <person name="Papp V."/>
            <person name="Albert L."/>
            <person name="Andreopoulos W."/>
            <person name="Angelini C."/>
            <person name="Antonin V."/>
            <person name="Barry K.W."/>
            <person name="Bougher N.L."/>
            <person name="Buchanan P."/>
            <person name="Buyck B."/>
            <person name="Bense V."/>
            <person name="Catcheside P."/>
            <person name="Chovatia M."/>
            <person name="Cooper J."/>
            <person name="Damon W."/>
            <person name="Desjardin D."/>
            <person name="Finy P."/>
            <person name="Geml J."/>
            <person name="Haridas S."/>
            <person name="Hughes K."/>
            <person name="Justo A."/>
            <person name="Karasinski D."/>
            <person name="Kautmanova I."/>
            <person name="Kiss B."/>
            <person name="Kocsube S."/>
            <person name="Kotiranta H."/>
            <person name="LaButti K.M."/>
            <person name="Lechner B.E."/>
            <person name="Liimatainen K."/>
            <person name="Lipzen A."/>
            <person name="Lukacs Z."/>
            <person name="Mihaltcheva S."/>
            <person name="Morgado L.N."/>
            <person name="Niskanen T."/>
            <person name="Noordeloos M.E."/>
            <person name="Ohm R.A."/>
            <person name="Ortiz-Santana B."/>
            <person name="Ovrebo C."/>
            <person name="Racz N."/>
            <person name="Riley R."/>
            <person name="Savchenko A."/>
            <person name="Shiryaev A."/>
            <person name="Soop K."/>
            <person name="Spirin V."/>
            <person name="Szebenyi C."/>
            <person name="Tomsovsky M."/>
            <person name="Tulloss R.E."/>
            <person name="Uehling J."/>
            <person name="Grigoriev I.V."/>
            <person name="Vagvolgyi C."/>
            <person name="Papp T."/>
            <person name="Martin F.M."/>
            <person name="Miettinen O."/>
            <person name="Hibbett D.S."/>
            <person name="Nagy L.G."/>
        </authorList>
    </citation>
    <scope>NUCLEOTIDE SEQUENCE [LARGE SCALE GENOMIC DNA]</scope>
    <source>
        <strain evidence="1 2">HHB13444</strain>
    </source>
</reference>
<dbReference type="InParanoid" id="A0A5C3PWE0"/>
<sequence>MIGDLRLRRPPHPAHFLAQRPSVYPCAHKQLLSPLSQLFTASSRSVRALTRNCIVSLRTPLRHPHYRSTDRPQKVKVTGTPCHGGPRQRLRLYGRWTSGSCLDKRKRKSFGRLDFLEYVSAFQSPPQGCATSLHIHQGFEREEHAEMRLRPVDMPDLVSICLACVYIPSLSVT</sequence>
<organism evidence="1 2">
    <name type="scientific">Polyporus arcularius HHB13444</name>
    <dbReference type="NCBI Taxonomy" id="1314778"/>
    <lineage>
        <taxon>Eukaryota</taxon>
        <taxon>Fungi</taxon>
        <taxon>Dikarya</taxon>
        <taxon>Basidiomycota</taxon>
        <taxon>Agaricomycotina</taxon>
        <taxon>Agaricomycetes</taxon>
        <taxon>Polyporales</taxon>
        <taxon>Polyporaceae</taxon>
        <taxon>Polyporus</taxon>
    </lineage>
</organism>
<evidence type="ECO:0000313" key="2">
    <source>
        <dbReference type="Proteomes" id="UP000308197"/>
    </source>
</evidence>
<protein>
    <submittedName>
        <fullName evidence="1">Uncharacterized protein</fullName>
    </submittedName>
</protein>